<evidence type="ECO:0000256" key="7">
    <source>
        <dbReference type="PIRSR" id="PIRSR601019-2"/>
    </source>
</evidence>
<dbReference type="InterPro" id="IPR011025">
    <property type="entry name" value="GproteinA_insert"/>
</dbReference>
<feature type="binding site" evidence="7">
    <location>
        <position position="46"/>
    </location>
    <ligand>
        <name>Mg(2+)</name>
        <dbReference type="ChEBI" id="CHEBI:18420"/>
    </ligand>
</feature>
<keyword evidence="5" id="KW-0807">Transducer</keyword>
<dbReference type="GO" id="GO:0005834">
    <property type="term" value="C:heterotrimeric G-protein complex"/>
    <property type="evidence" value="ECO:0007669"/>
    <property type="project" value="TreeGrafter"/>
</dbReference>
<dbReference type="GO" id="GO:0005737">
    <property type="term" value="C:cytoplasm"/>
    <property type="evidence" value="ECO:0007669"/>
    <property type="project" value="TreeGrafter"/>
</dbReference>
<evidence type="ECO:0000256" key="1">
    <source>
        <dbReference type="ARBA" id="ARBA00022723"/>
    </source>
</evidence>
<dbReference type="EMBL" id="JAPDFW010000115">
    <property type="protein sequence ID" value="KAJ5068438.1"/>
    <property type="molecule type" value="Genomic_DNA"/>
</dbReference>
<dbReference type="FunFam" id="1.10.400.10:FF:000007">
    <property type="entry name" value="Guanine nucleotide-binding protein subunit alpha"/>
    <property type="match status" value="1"/>
</dbReference>
<keyword evidence="2 6" id="KW-0547">Nucleotide-binding</keyword>
<dbReference type="SUPFAM" id="SSF52540">
    <property type="entry name" value="P-loop containing nucleoside triphosphate hydrolases"/>
    <property type="match status" value="1"/>
</dbReference>
<dbReference type="GO" id="GO:0003924">
    <property type="term" value="F:GTPase activity"/>
    <property type="evidence" value="ECO:0007669"/>
    <property type="project" value="InterPro"/>
</dbReference>
<evidence type="ECO:0000256" key="3">
    <source>
        <dbReference type="ARBA" id="ARBA00022842"/>
    </source>
</evidence>
<keyword evidence="3 7" id="KW-0460">Magnesium</keyword>
<dbReference type="Pfam" id="PF00503">
    <property type="entry name" value="G-alpha"/>
    <property type="match status" value="1"/>
</dbReference>
<sequence length="184" mass="21083">MGNCATKNDGASSRTQKIDEELKQSRVALDNEIKILLLGAGDSGKSTLLKQMKIIHGKGFNEEERREFTERVQENIIQNMKSLVVAAEHFKLDVLEENEEKAEYFRALSPRENTFSEEVIDNVIALWKDPAIQQTLTRSSEFQLNNTAAYFFNRIEEIRKEDYIPSIDDVLRVRVKTTGISTQN</sequence>
<feature type="binding site" evidence="7">
    <location>
        <position position="177"/>
    </location>
    <ligand>
        <name>Mg(2+)</name>
        <dbReference type="ChEBI" id="CHEBI:18420"/>
    </ligand>
</feature>
<dbReference type="PANTHER" id="PTHR10218:SF302">
    <property type="entry name" value="GUANINE NUCLEOTIDE-BINDING PROTEIN ALPHA-5 SUBUNIT"/>
    <property type="match status" value="1"/>
</dbReference>
<reference evidence="8" key="1">
    <citation type="submission" date="2022-10" db="EMBL/GenBank/DDBJ databases">
        <title>Novel sulphate-reducing endosymbionts in the free-living metamonad Anaeramoeba.</title>
        <authorList>
            <person name="Jerlstrom-Hultqvist J."/>
            <person name="Cepicka I."/>
            <person name="Gallot-Lavallee L."/>
            <person name="Salas-Leiva D."/>
            <person name="Curtis B.A."/>
            <person name="Zahonova K."/>
            <person name="Pipaliya S."/>
            <person name="Dacks J."/>
            <person name="Roger A.J."/>
        </authorList>
    </citation>
    <scope>NUCLEOTIDE SEQUENCE</scope>
    <source>
        <strain evidence="8">BMAN</strain>
    </source>
</reference>
<dbReference type="OrthoDB" id="5817230at2759"/>
<dbReference type="Proteomes" id="UP001149090">
    <property type="component" value="Unassembled WGS sequence"/>
</dbReference>
<dbReference type="PROSITE" id="PS51882">
    <property type="entry name" value="G_ALPHA"/>
    <property type="match status" value="1"/>
</dbReference>
<dbReference type="PRINTS" id="PR00318">
    <property type="entry name" value="GPROTEINA"/>
</dbReference>
<organism evidence="8 9">
    <name type="scientific">Anaeramoeba ignava</name>
    <name type="common">Anaerobic marine amoeba</name>
    <dbReference type="NCBI Taxonomy" id="1746090"/>
    <lineage>
        <taxon>Eukaryota</taxon>
        <taxon>Metamonada</taxon>
        <taxon>Anaeramoebidae</taxon>
        <taxon>Anaeramoeba</taxon>
    </lineage>
</organism>
<dbReference type="GO" id="GO:0032502">
    <property type="term" value="P:developmental process"/>
    <property type="evidence" value="ECO:0007669"/>
    <property type="project" value="UniProtKB-ARBA"/>
</dbReference>
<gene>
    <name evidence="8" type="ORF">M0811_12296</name>
</gene>
<dbReference type="SUPFAM" id="SSF47895">
    <property type="entry name" value="Transducin (alpha subunit), insertion domain"/>
    <property type="match status" value="1"/>
</dbReference>
<dbReference type="Gene3D" id="1.10.400.10">
    <property type="entry name" value="GI Alpha 1, domain 2-like"/>
    <property type="match status" value="1"/>
</dbReference>
<dbReference type="InterPro" id="IPR027417">
    <property type="entry name" value="P-loop_NTPase"/>
</dbReference>
<proteinExistence type="predicted"/>
<dbReference type="GO" id="GO:0007188">
    <property type="term" value="P:adenylate cyclase-modulating G protein-coupled receptor signaling pathway"/>
    <property type="evidence" value="ECO:0007669"/>
    <property type="project" value="TreeGrafter"/>
</dbReference>
<name>A0A9Q0LBB1_ANAIG</name>
<keyword evidence="4 6" id="KW-0342">GTP-binding</keyword>
<dbReference type="SMART" id="SM00275">
    <property type="entry name" value="G_alpha"/>
    <property type="match status" value="1"/>
</dbReference>
<accession>A0A9Q0LBB1</accession>
<keyword evidence="1 7" id="KW-0479">Metal-binding</keyword>
<dbReference type="AlphaFoldDB" id="A0A9Q0LBB1"/>
<comment type="caution">
    <text evidence="8">The sequence shown here is derived from an EMBL/GenBank/DDBJ whole genome shotgun (WGS) entry which is preliminary data.</text>
</comment>
<dbReference type="OMA" id="RTMGCAQ"/>
<dbReference type="GO" id="GO:0001664">
    <property type="term" value="F:G protein-coupled receptor binding"/>
    <property type="evidence" value="ECO:0007669"/>
    <property type="project" value="TreeGrafter"/>
</dbReference>
<keyword evidence="9" id="KW-1185">Reference proteome</keyword>
<protein>
    <submittedName>
        <fullName evidence="8">G protein alpha i subunit</fullName>
    </submittedName>
</protein>
<dbReference type="FunFam" id="3.40.50.300:FF:000692">
    <property type="entry name" value="Guanine nucleotide-binding protein subunit alpha"/>
    <property type="match status" value="1"/>
</dbReference>
<dbReference type="PANTHER" id="PTHR10218">
    <property type="entry name" value="GTP-BINDING PROTEIN ALPHA SUBUNIT"/>
    <property type="match status" value="1"/>
</dbReference>
<evidence type="ECO:0000313" key="8">
    <source>
        <dbReference type="EMBL" id="KAJ5068438.1"/>
    </source>
</evidence>
<dbReference type="GO" id="GO:0046872">
    <property type="term" value="F:metal ion binding"/>
    <property type="evidence" value="ECO:0007669"/>
    <property type="project" value="UniProtKB-KW"/>
</dbReference>
<evidence type="ECO:0000256" key="4">
    <source>
        <dbReference type="ARBA" id="ARBA00023134"/>
    </source>
</evidence>
<evidence type="ECO:0000256" key="6">
    <source>
        <dbReference type="PIRSR" id="PIRSR601019-1"/>
    </source>
</evidence>
<dbReference type="GO" id="GO:0005525">
    <property type="term" value="F:GTP binding"/>
    <property type="evidence" value="ECO:0007669"/>
    <property type="project" value="UniProtKB-KW"/>
</dbReference>
<evidence type="ECO:0000313" key="9">
    <source>
        <dbReference type="Proteomes" id="UP001149090"/>
    </source>
</evidence>
<evidence type="ECO:0000256" key="2">
    <source>
        <dbReference type="ARBA" id="ARBA00022741"/>
    </source>
</evidence>
<dbReference type="InterPro" id="IPR001019">
    <property type="entry name" value="Gprotein_alpha_su"/>
</dbReference>
<evidence type="ECO:0000256" key="5">
    <source>
        <dbReference type="ARBA" id="ARBA00023224"/>
    </source>
</evidence>
<feature type="binding site" evidence="6">
    <location>
        <begin position="171"/>
        <end position="177"/>
    </location>
    <ligand>
        <name>GTP</name>
        <dbReference type="ChEBI" id="CHEBI:37565"/>
    </ligand>
</feature>
<dbReference type="GO" id="GO:0031683">
    <property type="term" value="F:G-protein beta/gamma-subunit complex binding"/>
    <property type="evidence" value="ECO:0007669"/>
    <property type="project" value="InterPro"/>
</dbReference>